<evidence type="ECO:0000256" key="2">
    <source>
        <dbReference type="ARBA" id="ARBA00023163"/>
    </source>
</evidence>
<dbReference type="Pfam" id="PF09339">
    <property type="entry name" value="HTH_IclR"/>
    <property type="match status" value="1"/>
</dbReference>
<dbReference type="InterPro" id="IPR050707">
    <property type="entry name" value="HTH_MetabolicPath_Reg"/>
</dbReference>
<sequence>MRGASSAPTERVLDVVELLSMRDNRQTRFSHVVRELELSQATAHAILKTLTDRGWVNRDPVAKTFSLGPALSVIAARLDTARPMAHRARDAARRLATVVDVPASVIERAGDDLVITAFEQPKGGAISASPNERIPYTAPFGVAFAAWDTPDAQRAWIQRAAADGSALARQLYDVLAQTRERGYDVDWMTPALAQAAQAIGSLSDHALPVSMRSIIEQLRLEFTSAALAADRGTRIPRPVATISAPVLDNAGHIQLVLGIHPVRPMTMSEIRSVAQPLLNEVQQLAITH</sequence>
<protein>
    <submittedName>
        <fullName evidence="4">Transcriptional regulator</fullName>
    </submittedName>
</protein>
<evidence type="ECO:0000256" key="1">
    <source>
        <dbReference type="ARBA" id="ARBA00023015"/>
    </source>
</evidence>
<evidence type="ECO:0000313" key="5">
    <source>
        <dbReference type="Proteomes" id="UP000093894"/>
    </source>
</evidence>
<gene>
    <name evidence="4" type="ORF">A5628_23425</name>
</gene>
<dbReference type="SMART" id="SM00346">
    <property type="entry name" value="HTH_ICLR"/>
    <property type="match status" value="1"/>
</dbReference>
<dbReference type="PROSITE" id="PS51077">
    <property type="entry name" value="HTH_ICLR"/>
    <property type="match status" value="1"/>
</dbReference>
<dbReference type="GO" id="GO:0003677">
    <property type="term" value="F:DNA binding"/>
    <property type="evidence" value="ECO:0007669"/>
    <property type="project" value="InterPro"/>
</dbReference>
<dbReference type="PANTHER" id="PTHR30136:SF35">
    <property type="entry name" value="HTH-TYPE TRANSCRIPTIONAL REGULATOR RV1719"/>
    <property type="match status" value="1"/>
</dbReference>
<dbReference type="PANTHER" id="PTHR30136">
    <property type="entry name" value="HELIX-TURN-HELIX TRANSCRIPTIONAL REGULATOR, ICLR FAMILY"/>
    <property type="match status" value="1"/>
</dbReference>
<dbReference type="GO" id="GO:0045892">
    <property type="term" value="P:negative regulation of DNA-templated transcription"/>
    <property type="evidence" value="ECO:0007669"/>
    <property type="project" value="TreeGrafter"/>
</dbReference>
<dbReference type="InterPro" id="IPR036390">
    <property type="entry name" value="WH_DNA-bd_sf"/>
</dbReference>
<dbReference type="RefSeq" id="WP_065054915.1">
    <property type="nucleotide sequence ID" value="NZ_LZLG01000023.1"/>
</dbReference>
<proteinExistence type="predicted"/>
<reference evidence="4 5" key="1">
    <citation type="submission" date="2016-06" db="EMBL/GenBank/DDBJ databases">
        <authorList>
            <person name="Sutton G."/>
            <person name="Brinkac L."/>
            <person name="Sanka R."/>
            <person name="Adams M."/>
            <person name="Lau E."/>
            <person name="Garcia-Basteiro A."/>
            <person name="Lopez-Varela E."/>
            <person name="Palencia S."/>
        </authorList>
    </citation>
    <scope>NUCLEOTIDE SEQUENCE [LARGE SCALE GENOMIC DNA]</scope>
    <source>
        <strain evidence="4 5">1164983.0</strain>
    </source>
</reference>
<dbReference type="Gene3D" id="1.10.10.10">
    <property type="entry name" value="Winged helix-like DNA-binding domain superfamily/Winged helix DNA-binding domain"/>
    <property type="match status" value="1"/>
</dbReference>
<dbReference type="InterPro" id="IPR036388">
    <property type="entry name" value="WH-like_DNA-bd_sf"/>
</dbReference>
<organism evidence="4 5">
    <name type="scientific">Mycobacterium colombiense</name>
    <dbReference type="NCBI Taxonomy" id="339268"/>
    <lineage>
        <taxon>Bacteria</taxon>
        <taxon>Bacillati</taxon>
        <taxon>Actinomycetota</taxon>
        <taxon>Actinomycetes</taxon>
        <taxon>Mycobacteriales</taxon>
        <taxon>Mycobacteriaceae</taxon>
        <taxon>Mycobacterium</taxon>
        <taxon>Mycobacterium avium complex (MAC)</taxon>
    </lineage>
</organism>
<dbReference type="InterPro" id="IPR029016">
    <property type="entry name" value="GAF-like_dom_sf"/>
</dbReference>
<feature type="domain" description="HTH iclR-type" evidence="3">
    <location>
        <begin position="6"/>
        <end position="69"/>
    </location>
</feature>
<comment type="caution">
    <text evidence="4">The sequence shown here is derived from an EMBL/GenBank/DDBJ whole genome shotgun (WGS) entry which is preliminary data.</text>
</comment>
<name>A0A853M554_9MYCO</name>
<dbReference type="InterPro" id="IPR005471">
    <property type="entry name" value="Tscrpt_reg_IclR_N"/>
</dbReference>
<dbReference type="EMBL" id="LZLG01000023">
    <property type="protein sequence ID" value="OBJ63383.1"/>
    <property type="molecule type" value="Genomic_DNA"/>
</dbReference>
<accession>A0A853M554</accession>
<evidence type="ECO:0000313" key="4">
    <source>
        <dbReference type="EMBL" id="OBJ63383.1"/>
    </source>
</evidence>
<dbReference type="SUPFAM" id="SSF55781">
    <property type="entry name" value="GAF domain-like"/>
    <property type="match status" value="1"/>
</dbReference>
<keyword evidence="2" id="KW-0804">Transcription</keyword>
<dbReference type="GO" id="GO:0003700">
    <property type="term" value="F:DNA-binding transcription factor activity"/>
    <property type="evidence" value="ECO:0007669"/>
    <property type="project" value="TreeGrafter"/>
</dbReference>
<evidence type="ECO:0000259" key="3">
    <source>
        <dbReference type="PROSITE" id="PS51077"/>
    </source>
</evidence>
<keyword evidence="1" id="KW-0805">Transcription regulation</keyword>
<dbReference type="AlphaFoldDB" id="A0A853M554"/>
<dbReference type="SUPFAM" id="SSF46785">
    <property type="entry name" value="Winged helix' DNA-binding domain"/>
    <property type="match status" value="1"/>
</dbReference>
<dbReference type="Gene3D" id="3.30.450.40">
    <property type="match status" value="1"/>
</dbReference>
<dbReference type="Proteomes" id="UP000093894">
    <property type="component" value="Unassembled WGS sequence"/>
</dbReference>